<dbReference type="HOGENOM" id="CLU_107144_0_1_7"/>
<dbReference type="PANTHER" id="PTHR33221:SF5">
    <property type="entry name" value="HTH-TYPE TRANSCRIPTIONAL REGULATOR ISCR"/>
    <property type="match status" value="1"/>
</dbReference>
<dbReference type="PANTHER" id="PTHR33221">
    <property type="entry name" value="WINGED HELIX-TURN-HELIX TRANSCRIPTIONAL REGULATOR, RRF2 FAMILY"/>
    <property type="match status" value="1"/>
</dbReference>
<dbReference type="Pfam" id="PF02082">
    <property type="entry name" value="Rrf2"/>
    <property type="match status" value="1"/>
</dbReference>
<evidence type="ECO:0000256" key="1">
    <source>
        <dbReference type="ARBA" id="ARBA00023125"/>
    </source>
</evidence>
<dbReference type="KEGG" id="dma:DMR_37190"/>
<keyword evidence="3" id="KW-1185">Reference proteome</keyword>
<dbReference type="Proteomes" id="UP000009071">
    <property type="component" value="Chromosome"/>
</dbReference>
<dbReference type="Gene3D" id="1.10.10.10">
    <property type="entry name" value="Winged helix-like DNA-binding domain superfamily/Winged helix DNA-binding domain"/>
    <property type="match status" value="1"/>
</dbReference>
<dbReference type="GO" id="GO:0003700">
    <property type="term" value="F:DNA-binding transcription factor activity"/>
    <property type="evidence" value="ECO:0007669"/>
    <property type="project" value="TreeGrafter"/>
</dbReference>
<evidence type="ECO:0000313" key="3">
    <source>
        <dbReference type="Proteomes" id="UP000009071"/>
    </source>
</evidence>
<dbReference type="AlphaFoldDB" id="C4XM82"/>
<reference evidence="2 3" key="1">
    <citation type="journal article" date="2009" name="Genome Res.">
        <title>Whole genome sequence of Desulfovibrio magneticus strain RS-1 revealed common gene clusters in magnetotactic bacteria.</title>
        <authorList>
            <person name="Nakazawa H."/>
            <person name="Arakaki A."/>
            <person name="Narita-Yamada S."/>
            <person name="Yashiro I."/>
            <person name="Jinno K."/>
            <person name="Aoki N."/>
            <person name="Tsuruyama A."/>
            <person name="Okamura Y."/>
            <person name="Tanikawa S."/>
            <person name="Fujita N."/>
            <person name="Takeyama H."/>
            <person name="Matsunaga T."/>
        </authorList>
    </citation>
    <scope>NUCLEOTIDE SEQUENCE [LARGE SCALE GENOMIC DNA]</scope>
    <source>
        <strain evidence="3">ATCC 700980 / DSM 13731 / RS-1</strain>
    </source>
</reference>
<evidence type="ECO:0000313" key="2">
    <source>
        <dbReference type="EMBL" id="BAH77210.1"/>
    </source>
</evidence>
<dbReference type="NCBIfam" id="TIGR00738">
    <property type="entry name" value="rrf2_super"/>
    <property type="match status" value="1"/>
</dbReference>
<dbReference type="eggNOG" id="COG1959">
    <property type="taxonomic scope" value="Bacteria"/>
</dbReference>
<dbReference type="SUPFAM" id="SSF46785">
    <property type="entry name" value="Winged helix' DNA-binding domain"/>
    <property type="match status" value="1"/>
</dbReference>
<name>C4XM82_SOLM1</name>
<keyword evidence="1" id="KW-0238">DNA-binding</keyword>
<dbReference type="EMBL" id="AP010904">
    <property type="protein sequence ID" value="BAH77210.1"/>
    <property type="molecule type" value="Genomic_DNA"/>
</dbReference>
<protein>
    <submittedName>
        <fullName evidence="2">Rrf2 family DNA binding protein</fullName>
    </submittedName>
</protein>
<sequence length="155" mass="17491">MRPDDTMWVTQKCQYALRALFELAKRQGEGAVRSVDIAANQAIPKRFLEVILHQLRQGGFVDSQRGKEGGFFLSRPPANITVGDIIRFIDGPMTPVDCQLDRPHFDCALKGSCVFLGLWDEAREALERVYDTKTLQELVDKESAMSCEQPANYII</sequence>
<dbReference type="InterPro" id="IPR036388">
    <property type="entry name" value="WH-like_DNA-bd_sf"/>
</dbReference>
<dbReference type="InterPro" id="IPR000944">
    <property type="entry name" value="Tscrpt_reg_Rrf2"/>
</dbReference>
<gene>
    <name evidence="2" type="ordered locus">DMR_37190</name>
</gene>
<dbReference type="GO" id="GO:0005829">
    <property type="term" value="C:cytosol"/>
    <property type="evidence" value="ECO:0007669"/>
    <property type="project" value="TreeGrafter"/>
</dbReference>
<dbReference type="InterPro" id="IPR036390">
    <property type="entry name" value="WH_DNA-bd_sf"/>
</dbReference>
<organism evidence="2 3">
    <name type="scientific">Solidesulfovibrio magneticus (strain ATCC 700980 / DSM 13731 / RS-1)</name>
    <name type="common">Desulfovibrio magneticus</name>
    <dbReference type="NCBI Taxonomy" id="573370"/>
    <lineage>
        <taxon>Bacteria</taxon>
        <taxon>Pseudomonadati</taxon>
        <taxon>Thermodesulfobacteriota</taxon>
        <taxon>Desulfovibrionia</taxon>
        <taxon>Desulfovibrionales</taxon>
        <taxon>Desulfovibrionaceae</taxon>
        <taxon>Solidesulfovibrio</taxon>
    </lineage>
</organism>
<dbReference type="GO" id="GO:0003677">
    <property type="term" value="F:DNA binding"/>
    <property type="evidence" value="ECO:0007669"/>
    <property type="project" value="UniProtKB-KW"/>
</dbReference>
<dbReference type="PROSITE" id="PS51197">
    <property type="entry name" value="HTH_RRF2_2"/>
    <property type="match status" value="1"/>
</dbReference>
<accession>C4XM82</accession>
<proteinExistence type="predicted"/>
<dbReference type="STRING" id="573370.DMR_37190"/>